<reference evidence="9" key="1">
    <citation type="submission" date="2022-01" db="EMBL/GenBank/DDBJ databases">
        <title>Genome sequnece data of strain Bradyrhizobium sp. nov.</title>
        <authorList>
            <person name="Zhang J."/>
        </authorList>
    </citation>
    <scope>NUCLEOTIDE SEQUENCE</scope>
    <source>
        <strain evidence="10">WYCCWR 12774</strain>
        <strain evidence="9">WYCCWR 13023</strain>
    </source>
</reference>
<evidence type="ECO:0000259" key="8">
    <source>
        <dbReference type="Pfam" id="PF01694"/>
    </source>
</evidence>
<feature type="transmembrane region" description="Helical" evidence="7">
    <location>
        <begin position="173"/>
        <end position="193"/>
    </location>
</feature>
<keyword evidence="5 7" id="KW-1133">Transmembrane helix</keyword>
<evidence type="ECO:0000313" key="11">
    <source>
        <dbReference type="Proteomes" id="UP001139012"/>
    </source>
</evidence>
<feature type="transmembrane region" description="Helical" evidence="7">
    <location>
        <begin position="98"/>
        <end position="117"/>
    </location>
</feature>
<keyword evidence="4" id="KW-0378">Hydrolase</keyword>
<evidence type="ECO:0000256" key="5">
    <source>
        <dbReference type="ARBA" id="ARBA00022989"/>
    </source>
</evidence>
<dbReference type="Gene3D" id="1.20.1540.10">
    <property type="entry name" value="Rhomboid-like"/>
    <property type="match status" value="1"/>
</dbReference>
<protein>
    <submittedName>
        <fullName evidence="9">Rhomboid family intramembrane serine protease</fullName>
    </submittedName>
</protein>
<evidence type="ECO:0000256" key="6">
    <source>
        <dbReference type="ARBA" id="ARBA00023136"/>
    </source>
</evidence>
<dbReference type="EMBL" id="JAKLUA010000002">
    <property type="protein sequence ID" value="MCG2667541.1"/>
    <property type="molecule type" value="Genomic_DNA"/>
</dbReference>
<dbReference type="PANTHER" id="PTHR43731">
    <property type="entry name" value="RHOMBOID PROTEASE"/>
    <property type="match status" value="1"/>
</dbReference>
<dbReference type="GO" id="GO:0006508">
    <property type="term" value="P:proteolysis"/>
    <property type="evidence" value="ECO:0007669"/>
    <property type="project" value="UniProtKB-KW"/>
</dbReference>
<dbReference type="Proteomes" id="UP001139054">
    <property type="component" value="Unassembled WGS sequence"/>
</dbReference>
<name>A0A9X1U647_9BRAD</name>
<comment type="caution">
    <text evidence="9">The sequence shown here is derived from an EMBL/GenBank/DDBJ whole genome shotgun (WGS) entry which is preliminary data.</text>
</comment>
<evidence type="ECO:0000256" key="4">
    <source>
        <dbReference type="ARBA" id="ARBA00022801"/>
    </source>
</evidence>
<comment type="similarity">
    <text evidence="2">Belongs to the peptidase S54 family.</text>
</comment>
<keyword evidence="9" id="KW-0645">Protease</keyword>
<evidence type="ECO:0000256" key="2">
    <source>
        <dbReference type="ARBA" id="ARBA00009045"/>
    </source>
</evidence>
<dbReference type="RefSeq" id="WP_237870645.1">
    <property type="nucleotide sequence ID" value="NZ_JAKLTY010000001.1"/>
</dbReference>
<evidence type="ECO:0000256" key="1">
    <source>
        <dbReference type="ARBA" id="ARBA00004141"/>
    </source>
</evidence>
<keyword evidence="11" id="KW-1185">Reference proteome</keyword>
<accession>A0A9X1U647</accession>
<feature type="transmembrane region" description="Helical" evidence="7">
    <location>
        <begin position="231"/>
        <end position="252"/>
    </location>
</feature>
<feature type="transmembrane region" description="Helical" evidence="7">
    <location>
        <begin position="151"/>
        <end position="167"/>
    </location>
</feature>
<feature type="transmembrane region" description="Helical" evidence="7">
    <location>
        <begin position="63"/>
        <end position="86"/>
    </location>
</feature>
<dbReference type="EMBL" id="JAKLTY010000001">
    <property type="protein sequence ID" value="MCG2625471.1"/>
    <property type="molecule type" value="Genomic_DNA"/>
</dbReference>
<evidence type="ECO:0000256" key="3">
    <source>
        <dbReference type="ARBA" id="ARBA00022692"/>
    </source>
</evidence>
<dbReference type="InterPro" id="IPR022764">
    <property type="entry name" value="Peptidase_S54_rhomboid_dom"/>
</dbReference>
<dbReference type="Proteomes" id="UP001139012">
    <property type="component" value="Unassembled WGS sequence"/>
</dbReference>
<dbReference type="InterPro" id="IPR050925">
    <property type="entry name" value="Rhomboid_protease_S54"/>
</dbReference>
<dbReference type="Pfam" id="PF01694">
    <property type="entry name" value="Rhomboid"/>
    <property type="match status" value="1"/>
</dbReference>
<evidence type="ECO:0000313" key="12">
    <source>
        <dbReference type="Proteomes" id="UP001139054"/>
    </source>
</evidence>
<dbReference type="InterPro" id="IPR035952">
    <property type="entry name" value="Rhomboid-like_sf"/>
</dbReference>
<gene>
    <name evidence="10" type="ORF">L6637_11300</name>
    <name evidence="9" type="ORF">L6654_02460</name>
</gene>
<comment type="subcellular location">
    <subcellularLocation>
        <location evidence="1">Membrane</location>
        <topology evidence="1">Multi-pass membrane protein</topology>
    </subcellularLocation>
</comment>
<dbReference type="GO" id="GO:0004252">
    <property type="term" value="F:serine-type endopeptidase activity"/>
    <property type="evidence" value="ECO:0007669"/>
    <property type="project" value="InterPro"/>
</dbReference>
<sequence>MPSFRPGFFEVPHAAVYALMTVTVLASGFCFIQAGGPAAPAELLYRYGGMYSGAIARHEYWRLLAYGFLHVNFVHLTMNMLCLVLWGGHLERRIGPAYFLIIYLCAMVFGAIIGNGIHSTPYLTVGASGATSGILGALLCLWILGKLDVGFDFFAINIGLNIAFALGNSRIDWGVHLGGFAAGLIACAVLDIIEKANSWALRCKFPEAVKVNLTLLACVAALWAWSGQAQAIAAAPGWGLVIIIVVACCAVVKMVDLALSMKKGLAIVVTVSAAANAVAVMLSGWALGSSCSPRWPTGSIPLDNFLVIFCPNPVLISGLAAIGVAALTLWLCAKEISRGIEDVGFVGTSLRAERSRRHGL</sequence>
<evidence type="ECO:0000313" key="9">
    <source>
        <dbReference type="EMBL" id="MCG2625471.1"/>
    </source>
</evidence>
<feature type="transmembrane region" description="Helical" evidence="7">
    <location>
        <begin position="264"/>
        <end position="285"/>
    </location>
</feature>
<dbReference type="PANTHER" id="PTHR43731:SF14">
    <property type="entry name" value="PRESENILIN-ASSOCIATED RHOMBOID-LIKE PROTEIN, MITOCHONDRIAL"/>
    <property type="match status" value="1"/>
</dbReference>
<feature type="domain" description="Peptidase S54 rhomboid" evidence="8">
    <location>
        <begin position="58"/>
        <end position="189"/>
    </location>
</feature>
<proteinExistence type="inferred from homology"/>
<feature type="transmembrane region" description="Helical" evidence="7">
    <location>
        <begin position="123"/>
        <end position="144"/>
    </location>
</feature>
<feature type="transmembrane region" description="Helical" evidence="7">
    <location>
        <begin position="14"/>
        <end position="34"/>
    </location>
</feature>
<evidence type="ECO:0000256" key="7">
    <source>
        <dbReference type="SAM" id="Phobius"/>
    </source>
</evidence>
<evidence type="ECO:0000313" key="10">
    <source>
        <dbReference type="EMBL" id="MCG2667541.1"/>
    </source>
</evidence>
<keyword evidence="6 7" id="KW-0472">Membrane</keyword>
<organism evidence="9 12">
    <name type="scientific">Bradyrhizobium zhengyangense</name>
    <dbReference type="NCBI Taxonomy" id="2911009"/>
    <lineage>
        <taxon>Bacteria</taxon>
        <taxon>Pseudomonadati</taxon>
        <taxon>Pseudomonadota</taxon>
        <taxon>Alphaproteobacteria</taxon>
        <taxon>Hyphomicrobiales</taxon>
        <taxon>Nitrobacteraceae</taxon>
        <taxon>Bradyrhizobium</taxon>
    </lineage>
</organism>
<feature type="transmembrane region" description="Helical" evidence="7">
    <location>
        <begin position="305"/>
        <end position="331"/>
    </location>
</feature>
<dbReference type="GO" id="GO:0016020">
    <property type="term" value="C:membrane"/>
    <property type="evidence" value="ECO:0007669"/>
    <property type="project" value="UniProtKB-SubCell"/>
</dbReference>
<keyword evidence="3 7" id="KW-0812">Transmembrane</keyword>
<dbReference type="AlphaFoldDB" id="A0A9X1U647"/>
<dbReference type="SUPFAM" id="SSF144091">
    <property type="entry name" value="Rhomboid-like"/>
    <property type="match status" value="1"/>
</dbReference>
<feature type="transmembrane region" description="Helical" evidence="7">
    <location>
        <begin position="205"/>
        <end position="225"/>
    </location>
</feature>